<evidence type="ECO:0000256" key="1">
    <source>
        <dbReference type="SAM" id="MobiDB-lite"/>
    </source>
</evidence>
<dbReference type="OrthoDB" id="5244042at2"/>
<sequence>MGELFGLDAEVAGVILLACMALILVLFILVIIISVRLSKLHKLYTRMMNGSSAENVEQLIGEMQEAINAQKAESQQTSAQLVSIRETMAKMKSKVSIHRYNAFNDRGSDLSFSLAILDDEQDGIVMTVIHSREQMYVYGKPVEKGQSTYTLSPEEKEAITQTSRSKQV</sequence>
<comment type="caution">
    <text evidence="3">The sequence shown here is derived from an EMBL/GenBank/DDBJ whole genome shotgun (WGS) entry which is preliminary data.</text>
</comment>
<keyword evidence="2" id="KW-0472">Membrane</keyword>
<protein>
    <submittedName>
        <fullName evidence="3">DUF4446 family protein</fullName>
    </submittedName>
</protein>
<keyword evidence="2" id="KW-0812">Transmembrane</keyword>
<proteinExistence type="predicted"/>
<dbReference type="Proteomes" id="UP000276128">
    <property type="component" value="Unassembled WGS sequence"/>
</dbReference>
<accession>A0A3S0A1L2</accession>
<feature type="compositionally biased region" description="Polar residues" evidence="1">
    <location>
        <begin position="159"/>
        <end position="168"/>
    </location>
</feature>
<dbReference type="RefSeq" id="WP_126143519.1">
    <property type="nucleotide sequence ID" value="NZ_RXHU01000073.1"/>
</dbReference>
<evidence type="ECO:0000256" key="2">
    <source>
        <dbReference type="SAM" id="Phobius"/>
    </source>
</evidence>
<evidence type="ECO:0000313" key="4">
    <source>
        <dbReference type="Proteomes" id="UP000276128"/>
    </source>
</evidence>
<evidence type="ECO:0000313" key="3">
    <source>
        <dbReference type="EMBL" id="RTE06680.1"/>
    </source>
</evidence>
<feature type="region of interest" description="Disordered" evidence="1">
    <location>
        <begin position="148"/>
        <end position="168"/>
    </location>
</feature>
<dbReference type="EMBL" id="RXHU01000073">
    <property type="protein sequence ID" value="RTE06680.1"/>
    <property type="molecule type" value="Genomic_DNA"/>
</dbReference>
<keyword evidence="2" id="KW-1133">Transmembrane helix</keyword>
<dbReference type="AlphaFoldDB" id="A0A3S0A1L2"/>
<keyword evidence="4" id="KW-1185">Reference proteome</keyword>
<feature type="transmembrane region" description="Helical" evidence="2">
    <location>
        <begin position="12"/>
        <end position="37"/>
    </location>
</feature>
<dbReference type="InterPro" id="IPR027981">
    <property type="entry name" value="DUF4446"/>
</dbReference>
<organism evidence="3 4">
    <name type="scientific">Paenibacillus whitsoniae</name>
    <dbReference type="NCBI Taxonomy" id="2496558"/>
    <lineage>
        <taxon>Bacteria</taxon>
        <taxon>Bacillati</taxon>
        <taxon>Bacillota</taxon>
        <taxon>Bacilli</taxon>
        <taxon>Bacillales</taxon>
        <taxon>Paenibacillaceae</taxon>
        <taxon>Paenibacillus</taxon>
    </lineage>
</organism>
<reference evidence="3 4" key="1">
    <citation type="submission" date="2018-12" db="EMBL/GenBank/DDBJ databases">
        <title>Bacillus ochoae sp. nov., Paenibacillus whitsoniae sp. nov., Paenibacillus spiritus sp. nov. Isolated from the Mars Exploration Rover during spacecraft assembly.</title>
        <authorList>
            <person name="Seuylemezian A."/>
            <person name="Vaishampayan P."/>
        </authorList>
    </citation>
    <scope>NUCLEOTIDE SEQUENCE [LARGE SCALE GENOMIC DNA]</scope>
    <source>
        <strain evidence="3 4">MER 54</strain>
    </source>
</reference>
<gene>
    <name evidence="3" type="ORF">EJQ19_22680</name>
</gene>
<name>A0A3S0A1L2_9BACL</name>
<dbReference type="Pfam" id="PF14584">
    <property type="entry name" value="DUF4446"/>
    <property type="match status" value="1"/>
</dbReference>